<evidence type="ECO:0000313" key="3">
    <source>
        <dbReference type="Proteomes" id="UP000189580"/>
    </source>
</evidence>
<proteinExistence type="predicted"/>
<feature type="region of interest" description="Disordered" evidence="1">
    <location>
        <begin position="94"/>
        <end position="212"/>
    </location>
</feature>
<dbReference type="GeneID" id="30036953"/>
<dbReference type="KEGG" id="slb:AWJ20_4784"/>
<dbReference type="EMBL" id="CP014502">
    <property type="protein sequence ID" value="ANB13837.1"/>
    <property type="molecule type" value="Genomic_DNA"/>
</dbReference>
<feature type="compositionally biased region" description="Basic and acidic residues" evidence="1">
    <location>
        <begin position="142"/>
        <end position="169"/>
    </location>
</feature>
<dbReference type="AlphaFoldDB" id="A0A161HKY9"/>
<name>A0A161HKY9_9ASCO</name>
<feature type="compositionally biased region" description="Basic and acidic residues" evidence="1">
    <location>
        <begin position="202"/>
        <end position="212"/>
    </location>
</feature>
<sequence>MSVNMVFDAETLADGCLDALTSEAVYYEGTSIKPTEIRPAKPYPFKEGVTLTVRQAFESDRKIKGARARSRYYLFNGEPTRAEDELRFGLDDYFEQAGKGPNSSSNRGYRDDRRSRYRDRDGRRGRDRDQDDDGDLFPLKAGEFRESIRGSDLRGRDSGSDRDRNYDRRPAKRGKSYRYLDRNRSRSPGRDSADEPTPSNDSRSRNLSDRLDTPWVKGDLLEKIDNGRDELADRLDLPRTKDRRNRRKAADLF</sequence>
<evidence type="ECO:0000256" key="1">
    <source>
        <dbReference type="SAM" id="MobiDB-lite"/>
    </source>
</evidence>
<keyword evidence="3" id="KW-1185">Reference proteome</keyword>
<dbReference type="RefSeq" id="XP_018736314.1">
    <property type="nucleotide sequence ID" value="XM_018881879.1"/>
</dbReference>
<reference evidence="2 3" key="1">
    <citation type="submission" date="2016-02" db="EMBL/GenBank/DDBJ databases">
        <title>Complete genome sequence and transcriptome regulation of the pentose utilising yeast Sugiyamaella lignohabitans.</title>
        <authorList>
            <person name="Bellasio M."/>
            <person name="Peymann A."/>
            <person name="Valli M."/>
            <person name="Sipitzky M."/>
            <person name="Graf A."/>
            <person name="Sauer M."/>
            <person name="Marx H."/>
            <person name="Mattanovich D."/>
        </authorList>
    </citation>
    <scope>NUCLEOTIDE SEQUENCE [LARGE SCALE GENOMIC DNA]</scope>
    <source>
        <strain evidence="2 3">CBS 10342</strain>
    </source>
</reference>
<evidence type="ECO:0000313" key="2">
    <source>
        <dbReference type="EMBL" id="ANB13837.1"/>
    </source>
</evidence>
<dbReference type="OrthoDB" id="422106at2759"/>
<feature type="compositionally biased region" description="Basic and acidic residues" evidence="1">
    <location>
        <begin position="178"/>
        <end position="193"/>
    </location>
</feature>
<dbReference type="Proteomes" id="UP000189580">
    <property type="component" value="Chromosome d"/>
</dbReference>
<accession>A0A161HKY9</accession>
<protein>
    <submittedName>
        <fullName evidence="2">Uncharacterized protein</fullName>
    </submittedName>
</protein>
<feature type="compositionally biased region" description="Basic and acidic residues" evidence="1">
    <location>
        <begin position="108"/>
        <end position="129"/>
    </location>
</feature>
<gene>
    <name evidence="2" type="ORF">AWJ20_4784</name>
</gene>
<organism evidence="2 3">
    <name type="scientific">Sugiyamaella lignohabitans</name>
    <dbReference type="NCBI Taxonomy" id="796027"/>
    <lineage>
        <taxon>Eukaryota</taxon>
        <taxon>Fungi</taxon>
        <taxon>Dikarya</taxon>
        <taxon>Ascomycota</taxon>
        <taxon>Saccharomycotina</taxon>
        <taxon>Dipodascomycetes</taxon>
        <taxon>Dipodascales</taxon>
        <taxon>Trichomonascaceae</taxon>
        <taxon>Sugiyamaella</taxon>
    </lineage>
</organism>